<feature type="domain" description="VWFA" evidence="3">
    <location>
        <begin position="193"/>
        <end position="384"/>
    </location>
</feature>
<accession>A0A1I0D7N7</accession>
<keyword evidence="5" id="KW-1185">Reference proteome</keyword>
<dbReference type="Gene3D" id="3.40.50.410">
    <property type="entry name" value="von Willebrand factor, type A domain"/>
    <property type="match status" value="1"/>
</dbReference>
<sequence>MTNNKYIFNLKDIIVEMGETSVIRIFMLAVFMTIILLVGCTKDDEEKTNATVEGQQDTEANVDEGVAEEVQNGESISPSDLQDIVLPESKQEMEQQQGGILVEKLTLEEELEKGIEDIQATLDDELREHLKDGITEDLDLTQLEKVVSFLFATPNYPTVLAQADNFEPNFEEPYLPYPGKVSEETENTVESEKAIILLDASSSMLLAVDGEVKMDIAKKAVGQFAEVIGQNSEISLVVYGHQGSESSADKELSCNGIEELYEMAPYNSEEFADALSAFESKGYTPLAGAINYAATMSEAGSGPITLYIVSDGVETCDGDPVQAAKDFVAKHDQRSVNIIGFDVDQEAEEQLKQVSEVGNGEYFSANNASELKQTIEYEWLPSSIDLAWAFTKAPGPWEILDEYERYDIEHEKIRSIIKKEKERYDYALAVMKELELIPEEKQRELNDAIDTKYRSRMDELRQIRSDKIDQIDAIAEDIKERVNEWTEEMRERKKERGDVW</sequence>
<dbReference type="STRING" id="930131.SAMN05216389_10826"/>
<dbReference type="AlphaFoldDB" id="A0A1I0D7N7"/>
<dbReference type="SUPFAM" id="SSF53300">
    <property type="entry name" value="vWA-like"/>
    <property type="match status" value="1"/>
</dbReference>
<evidence type="ECO:0000256" key="2">
    <source>
        <dbReference type="SAM" id="Phobius"/>
    </source>
</evidence>
<keyword evidence="1" id="KW-0175">Coiled coil</keyword>
<evidence type="ECO:0000313" key="5">
    <source>
        <dbReference type="Proteomes" id="UP000198618"/>
    </source>
</evidence>
<keyword evidence="2" id="KW-1133">Transmembrane helix</keyword>
<gene>
    <name evidence="4" type="ORF">SAMN05216389_10826</name>
</gene>
<dbReference type="PROSITE" id="PS50234">
    <property type="entry name" value="VWFA"/>
    <property type="match status" value="1"/>
</dbReference>
<organism evidence="4 5">
    <name type="scientific">Oceanobacillus limi</name>
    <dbReference type="NCBI Taxonomy" id="930131"/>
    <lineage>
        <taxon>Bacteria</taxon>
        <taxon>Bacillati</taxon>
        <taxon>Bacillota</taxon>
        <taxon>Bacilli</taxon>
        <taxon>Bacillales</taxon>
        <taxon>Bacillaceae</taxon>
        <taxon>Oceanobacillus</taxon>
    </lineage>
</organism>
<protein>
    <submittedName>
        <fullName evidence="4">Ca-activated chloride channel family protein</fullName>
    </submittedName>
</protein>
<feature type="coiled-coil region" evidence="1">
    <location>
        <begin position="468"/>
        <end position="495"/>
    </location>
</feature>
<name>A0A1I0D7N7_9BACI</name>
<dbReference type="InterPro" id="IPR002035">
    <property type="entry name" value="VWF_A"/>
</dbReference>
<evidence type="ECO:0000313" key="4">
    <source>
        <dbReference type="EMBL" id="SET27538.1"/>
    </source>
</evidence>
<dbReference type="InterPro" id="IPR036465">
    <property type="entry name" value="vWFA_dom_sf"/>
</dbReference>
<dbReference type="EMBL" id="FOHE01000008">
    <property type="protein sequence ID" value="SET27538.1"/>
    <property type="molecule type" value="Genomic_DNA"/>
</dbReference>
<keyword evidence="2" id="KW-0472">Membrane</keyword>
<feature type="transmembrane region" description="Helical" evidence="2">
    <location>
        <begin position="21"/>
        <end position="39"/>
    </location>
</feature>
<dbReference type="Proteomes" id="UP000198618">
    <property type="component" value="Unassembled WGS sequence"/>
</dbReference>
<evidence type="ECO:0000259" key="3">
    <source>
        <dbReference type="PROSITE" id="PS50234"/>
    </source>
</evidence>
<evidence type="ECO:0000256" key="1">
    <source>
        <dbReference type="SAM" id="Coils"/>
    </source>
</evidence>
<reference evidence="4 5" key="1">
    <citation type="submission" date="2016-10" db="EMBL/GenBank/DDBJ databases">
        <authorList>
            <person name="de Groot N.N."/>
        </authorList>
    </citation>
    <scope>NUCLEOTIDE SEQUENCE [LARGE SCALE GENOMIC DNA]</scope>
    <source>
        <strain evidence="4 5">IBRC-M 10780</strain>
    </source>
</reference>
<proteinExistence type="predicted"/>
<dbReference type="SMART" id="SM00327">
    <property type="entry name" value="VWA"/>
    <property type="match status" value="1"/>
</dbReference>
<keyword evidence="2" id="KW-0812">Transmembrane</keyword>
<dbReference type="OrthoDB" id="9783818at2"/>
<dbReference type="Pfam" id="PF00092">
    <property type="entry name" value="VWA"/>
    <property type="match status" value="1"/>
</dbReference>